<feature type="region of interest" description="Disordered" evidence="2">
    <location>
        <begin position="1"/>
        <end position="32"/>
    </location>
</feature>
<dbReference type="OrthoDB" id="5590282at2759"/>
<keyword evidence="1" id="KW-0175">Coiled coil</keyword>
<reference evidence="3 4" key="1">
    <citation type="submission" date="2013-11" db="EMBL/GenBank/DDBJ databases">
        <title>The Genome Sequence of Plasmodium yoelii 17X.</title>
        <authorList>
            <consortium name="The Broad Institute Genomics Platform"/>
            <consortium name="The Broad Institute Genome Sequencing Center for Infectious Disease"/>
            <person name="Neafsey D."/>
            <person name="Adams J."/>
            <person name="Walker B."/>
            <person name="Young S.K."/>
            <person name="Zeng Q."/>
            <person name="Gargeya S."/>
            <person name="Fitzgerald M."/>
            <person name="Haas B."/>
            <person name="Abouelleil A."/>
            <person name="Alvarado L."/>
            <person name="Chapman S.B."/>
            <person name="Gainer-Dewar J."/>
            <person name="Goldberg J."/>
            <person name="Griggs A."/>
            <person name="Gujja S."/>
            <person name="Hansen M."/>
            <person name="Howarth C."/>
            <person name="Imamovic A."/>
            <person name="Ireland A."/>
            <person name="Larimer J."/>
            <person name="McCowan C."/>
            <person name="Murphy C."/>
            <person name="Pearson M."/>
            <person name="Poon T.W."/>
            <person name="Priest M."/>
            <person name="Roberts A."/>
            <person name="Saif S."/>
            <person name="Shea T."/>
            <person name="Sykes S."/>
            <person name="Wortman J."/>
            <person name="Nusbaum C."/>
            <person name="Birren B."/>
        </authorList>
    </citation>
    <scope>NUCLEOTIDE SEQUENCE [LARGE SCALE GENOMIC DNA]</scope>
    <source>
        <strain evidence="3 4">17X</strain>
    </source>
</reference>
<evidence type="ECO:0000256" key="2">
    <source>
        <dbReference type="SAM" id="MobiDB-lite"/>
    </source>
</evidence>
<feature type="coiled-coil region" evidence="1">
    <location>
        <begin position="1880"/>
        <end position="1910"/>
    </location>
</feature>
<feature type="region of interest" description="Disordered" evidence="2">
    <location>
        <begin position="1487"/>
        <end position="1535"/>
    </location>
</feature>
<feature type="region of interest" description="Disordered" evidence="2">
    <location>
        <begin position="637"/>
        <end position="670"/>
    </location>
</feature>
<feature type="compositionally biased region" description="Basic and acidic residues" evidence="2">
    <location>
        <begin position="2120"/>
        <end position="2132"/>
    </location>
</feature>
<feature type="compositionally biased region" description="Polar residues" evidence="2">
    <location>
        <begin position="1"/>
        <end position="16"/>
    </location>
</feature>
<name>V7PUF8_PLAYE</name>
<keyword evidence="4" id="KW-1185">Reference proteome</keyword>
<feature type="compositionally biased region" description="Polar residues" evidence="2">
    <location>
        <begin position="1498"/>
        <end position="1516"/>
    </location>
</feature>
<accession>V7PUF8</accession>
<protein>
    <submittedName>
        <fullName evidence="3">Uncharacterized protein</fullName>
    </submittedName>
</protein>
<organism evidence="3 4">
    <name type="scientific">Plasmodium yoelii 17X</name>
    <dbReference type="NCBI Taxonomy" id="1323249"/>
    <lineage>
        <taxon>Eukaryota</taxon>
        <taxon>Sar</taxon>
        <taxon>Alveolata</taxon>
        <taxon>Apicomplexa</taxon>
        <taxon>Aconoidasida</taxon>
        <taxon>Haemosporida</taxon>
        <taxon>Plasmodiidae</taxon>
        <taxon>Plasmodium</taxon>
        <taxon>Plasmodium (Vinckeia)</taxon>
    </lineage>
</organism>
<feature type="region of interest" description="Disordered" evidence="2">
    <location>
        <begin position="46"/>
        <end position="69"/>
    </location>
</feature>
<dbReference type="InterPro" id="IPR021984">
    <property type="entry name" value="Plasmodium_rpt"/>
</dbReference>
<dbReference type="PANTHER" id="PTHR36812">
    <property type="entry name" value="NEUROFILAMENT TRIPLET M PROTEIN-LIKE PROTEIN"/>
    <property type="match status" value="1"/>
</dbReference>
<feature type="region of interest" description="Disordered" evidence="2">
    <location>
        <begin position="2120"/>
        <end position="2143"/>
    </location>
</feature>
<feature type="compositionally biased region" description="Polar residues" evidence="2">
    <location>
        <begin position="2133"/>
        <end position="2143"/>
    </location>
</feature>
<feature type="compositionally biased region" description="Basic residues" evidence="2">
    <location>
        <begin position="572"/>
        <end position="597"/>
    </location>
</feature>
<feature type="compositionally biased region" description="Basic and acidic residues" evidence="2">
    <location>
        <begin position="17"/>
        <end position="32"/>
    </location>
</feature>
<sequence>MLVSFFNSDKSTTTDEALTKDNDEKDAVDTPVEDKECSLDIVKVNSDEKEKVEPLESLNDNDDSVNGESINNVIESDKEQAVQVQENEQIELSKSLSDNSDLVNDIDVNNVVESDKEQAVQVQENEQIELLKSLSDNNDLVNDIDVDSEIENEKEKRMLRKRHMIFDEPSQGIVKKFRLSNNNINSSSIDSSNIKNNKIVEEKYEYITKSEKEKKLEISESARRINLFDLIVKKYNEVISCNEKHEYVHVAEEQNEEITKYGGKELDIFKEKKFDTFKEKKFDTFKEKELDIFKEKKHDAVKEKKHDAVKEKKHDAVKEKKCINLYDLIVKNNNDLMSSSEKYEYVDVAEEQNEQVIQEEVEFQQPTLVNENENMMNFNTIYNNDTTDEHTSFINEVFPNPQLYAFDNEIYQNREIYNYDQMYQDREIYNYDQIYQNREIYNYDQIFSNGEICTPKQGYFKNNEEYSLSETSSNSEVYSSEHEIEQNDEVYSLSGIFSDNEIRSSEHEIEQSDEVYSLNGIFSDNVDNNKREMETNDGIYSLNEVQECNKDIKELPVVSNLSSKLAKPEKKNLKKKEKKEKKNLKKKEKKEKKSLKKKEKEDLNSMEQVLNEEPKTKKKLTKKILKKTVDTNALFASSDSDMSSSDSSASPCRKQPHIPRDDSSSDDETNAGQLISTQKKSAIAMKELFVLPPTSMVVENTLVLQEKIFTSQVTLHKDICRENYYQKGQKIEKKESICNTTKVNMIHKNVENTSTKLANTKIIQMLIRLTNSKIIKMVVKFAKAKITQMFIKSPNNQIKHTEKAEKTEHTEKTEKTEKAEHTEKTEKAEKTEHTEMPAKSEHTEMPTKSEHTEKAENTEHTAHTKIIKMPTKSPNTKITQIYAFQKEMKESNKEIRKNRLNKYYNVYNTATKLFETYFKRNTLKTSYFFKKVIDTKQNWIYKKSVVVKEWRKGKVLRTMISHSIKDVRNASTNSKGIHTENNDTKDDVVLISIGTQCCYISERLLCYEEEGIPVKKYGLKDICNYYRSKTIFELKLNLTSYPFKSFITSTFVYNSLLTKLAKTSNICSFVYNASPSVQDKLFITSTSVYNTSPIVHTKMFITSTSVYNTSPITPKSLSSNKYVSVYNTLLYNASDLYSCKCPKTYFEQYILTDDVIVSKEFSNVTETIDKKQPISLDQYSHMEKLSVMDRKYNIEVGTMSTHLINTNPSFTTEQYIPTYEYKLVEISVTTEQNTMLNNITWFTTINKSNNANDFKEYTFITKSKKFYKQKKKKKKKKKERFEEKNERTIENKERFEEKNERTIEKKERFEEKNERTIEKKERFEEKNERTIEKSIDNKTWNDTKDPKGPNSVIIGDEKKEIKLEQLISMVNYYCWYVNISENFIKSIIATYSSIDYKSMGHNICIRNIIVIFISFIKMNRYNILYFLNVLGGSVYYFQAIFQRTIEMEMSTDKGTGKQTIGSMRENLYDKGTGKQTLGSMRENLYDKGTGKQRLGSISPPNSVEESDSGNNITERQTYIKEKSEENDDEYEEGDGVMERHSSILIHRGIRSKKLVDYSLYNTYAKSSFLQCAEQADNHFIGNYLGRYNDANFLHLRQKVKLCLCRTFGHIRNTCETCVLHFTHLIFDLYISRFNNKKELIQSIINDIHLNERQYSDVMIQLLKQHYPTMYQEYLDKEELKQQYIPLYRTLFESTDLIYHFIGIICLFISQKYFNYKTTSIIIIAKSYCRSHLEGLKRVYSTNNEVIKDVSPDYYSAAKYMGAAFTHGSISKRFALDLEIALLKKLNYDLSIPTAYSLLDSLLKSNKNINFSKLERNYNLVEGEILLRMAGIDNSFLKYKSSTLSMAIYEILNFNICKDIMQRELSDFTKAKAHNELKEKNERMKQQLFLENEIREELKRKERGLIIAEEEDRFIVASQYTNEKDNLHIYLKNAIVKICDAVDQKIPRNYYKSQYHITEQIGRHIKYFNKGKKRYLKKLINRSKGKSKTELANKNDEMAFGNIFNDDETGYRGNGEKELGNNEIGDKSEYCDENRKMKNDKDKEKEIEQHKIKNEKKANMFYKAKKKILRIIKKLTKKLKKIKYSDIPIKYCTSYVLYGKDLKIYVKKHKGHYHDKENIMRSENENMKDKEQQNSENNTYEGLSEGSSLKKKINKGYIIGSKTESTDEHLVYYYNYISRLRNRLIIGLKYFKNRINNIKKTDVSMKLLSLEHIINKKENKKGKNGKRNIRITKNISLYKQLLNEIKILFLWFYKLTNIEIRPLIKFSDLKFISIVKLYAKEYSKYIKNVLNANCANDNETKEISNESTAQTIKDGKEHKGQSGNIASKNNNIQVIEYRENLAEQKMSNSNSIEYFKPYDQSIGASVKIKTLQDIYIEEVSKAIETQAKNYDLFLTNDRRMKNKKRKNKSLDIEAISKKKERKLVMSMATNIAKKKERKLDMSMATNIAKRHLGKINSNLEECILSEKQKYLDYAKTLNFSDGTRLRNIFTDEIIALDQDINTNTDNMLETEKNIFEREQHKEIEKHHDDSILRLKEYGDFKDDYNSPGMAERSVEKKNKKTIFTQGNLANDDKDWITINDPEVDECAKELMECFLKWKNKNFISKNWTYNEYPKCKDYYFSLVFSDLKSAKSLKGIVEMMHMKYMHLLNICKEINSQQNVLEEE</sequence>
<dbReference type="PANTHER" id="PTHR36812:SF9">
    <property type="entry name" value="MYB-LIKE PROTEIN X ISOFORM X1"/>
    <property type="match status" value="1"/>
</dbReference>
<feature type="compositionally biased region" description="Low complexity" evidence="2">
    <location>
        <begin position="637"/>
        <end position="650"/>
    </location>
</feature>
<feature type="coiled-coil region" evidence="1">
    <location>
        <begin position="1264"/>
        <end position="1333"/>
    </location>
</feature>
<dbReference type="Pfam" id="PF12135">
    <property type="entry name" value="Plasmo_rep"/>
    <property type="match status" value="4"/>
</dbReference>
<feature type="compositionally biased region" description="Basic and acidic residues" evidence="2">
    <location>
        <begin position="799"/>
        <end position="861"/>
    </location>
</feature>
<gene>
    <name evidence="3" type="ORF">YYC_01592</name>
</gene>
<evidence type="ECO:0000313" key="3">
    <source>
        <dbReference type="EMBL" id="ETB61773.1"/>
    </source>
</evidence>
<evidence type="ECO:0000313" key="4">
    <source>
        <dbReference type="Proteomes" id="UP000018538"/>
    </source>
</evidence>
<dbReference type="Gene3D" id="1.10.472.10">
    <property type="entry name" value="Cyclin-like"/>
    <property type="match status" value="2"/>
</dbReference>
<dbReference type="Proteomes" id="UP000018538">
    <property type="component" value="Unassembled WGS sequence"/>
</dbReference>
<evidence type="ECO:0000256" key="1">
    <source>
        <dbReference type="SAM" id="Coils"/>
    </source>
</evidence>
<dbReference type="EMBL" id="KI635736">
    <property type="protein sequence ID" value="ETB61773.1"/>
    <property type="molecule type" value="Genomic_DNA"/>
</dbReference>
<feature type="region of interest" description="Disordered" evidence="2">
    <location>
        <begin position="561"/>
        <end position="614"/>
    </location>
</feature>
<proteinExistence type="predicted"/>
<feature type="region of interest" description="Disordered" evidence="2">
    <location>
        <begin position="797"/>
        <end position="861"/>
    </location>
</feature>
<feature type="compositionally biased region" description="Acidic residues" evidence="2">
    <location>
        <begin position="1524"/>
        <end position="1535"/>
    </location>
</feature>